<dbReference type="RefSeq" id="WP_024451508.1">
    <property type="nucleotide sequence ID" value="NZ_CCBB010000001.1"/>
</dbReference>
<protein>
    <recommendedName>
        <fullName evidence="3">Acyltransferase PapA5</fullName>
    </recommendedName>
</protein>
<organism evidence="1 2">
    <name type="scientific">Mycolicibacterium cosmeticum</name>
    <dbReference type="NCBI Taxonomy" id="258533"/>
    <lineage>
        <taxon>Bacteria</taxon>
        <taxon>Bacillati</taxon>
        <taxon>Actinomycetota</taxon>
        <taxon>Actinomycetes</taxon>
        <taxon>Mycobacteriales</taxon>
        <taxon>Mycobacteriaceae</taxon>
        <taxon>Mycolicibacterium</taxon>
    </lineage>
</organism>
<keyword evidence="2" id="KW-1185">Reference proteome</keyword>
<sequence length="405" mass="43431">MRGHWAGGTDQYLAGRRFTCLFGDLEMPPPSVVAAALSEIAAAGTHTRLALSPEPGRRMWNRDLATPIPVCRLPDDVAAGNPTDVLQHVRRSPDPRSPLTAHVSARHLVLDIDHGLGDGRFAVDLTSALFAHCKHGSTPWVSSRPTRLALPRALFHMFAGNPGRLRTVWRQATEFRSPPAQMAVSAVPWTPSHAVVLAHVGADQERAVNQWCRAQGEKPGSAAVWLHLVRRALAAAEVPMTSRVIVAFDCRRYQPQGHAANGNFMIGLDLPCDVDAPVAVLATRLREVMAAGTPLAGMAAISARALLGYRPDRSVPGERAGAAAGEVMYTDMGLLTRLDVPWRAGGSRIATGLLDPAGPCGITVLSARADDTRTIAISFHDNVFERQAIERAAAVLCDPMRIVTG</sequence>
<gene>
    <name evidence="1" type="ORF">BN977_02248</name>
</gene>
<dbReference type="STRING" id="258533.BN977_02248"/>
<dbReference type="AlphaFoldDB" id="W9AXY1"/>
<proteinExistence type="predicted"/>
<dbReference type="eggNOG" id="COG2244">
    <property type="taxonomic scope" value="Bacteria"/>
</dbReference>
<dbReference type="Proteomes" id="UP000028870">
    <property type="component" value="Unassembled WGS sequence"/>
</dbReference>
<evidence type="ECO:0000313" key="2">
    <source>
        <dbReference type="Proteomes" id="UP000028870"/>
    </source>
</evidence>
<evidence type="ECO:0008006" key="3">
    <source>
        <dbReference type="Google" id="ProtNLM"/>
    </source>
</evidence>
<dbReference type="EMBL" id="CCBB010000001">
    <property type="protein sequence ID" value="CDO07441.1"/>
    <property type="molecule type" value="Genomic_DNA"/>
</dbReference>
<evidence type="ECO:0000313" key="1">
    <source>
        <dbReference type="EMBL" id="CDO07441.1"/>
    </source>
</evidence>
<reference evidence="1" key="2">
    <citation type="submission" date="2014-03" db="EMBL/GenBank/DDBJ databases">
        <authorList>
            <person name="Urmite Genomes"/>
        </authorList>
    </citation>
    <scope>NUCLEOTIDE SEQUENCE</scope>
    <source>
        <strain evidence="1">DSM 44829</strain>
    </source>
</reference>
<reference evidence="1" key="1">
    <citation type="submission" date="2014-03" db="EMBL/GenBank/DDBJ databases">
        <title>Draft Genome Sequence of Mycobacterium cosmeticum DSM 44829.</title>
        <authorList>
            <person name="Croce O."/>
            <person name="Robert C."/>
            <person name="Raoult D."/>
            <person name="Drancourt M."/>
        </authorList>
    </citation>
    <scope>NUCLEOTIDE SEQUENCE [LARGE SCALE GENOMIC DNA]</scope>
    <source>
        <strain evidence="1">DSM 44829</strain>
    </source>
</reference>
<name>W9AXY1_MYCCO</name>
<dbReference type="OrthoDB" id="5049119at2"/>
<comment type="caution">
    <text evidence="1">The sequence shown here is derived from an EMBL/GenBank/DDBJ whole genome shotgun (WGS) entry which is preliminary data.</text>
</comment>
<accession>W9AXY1</accession>